<dbReference type="GO" id="GO:0046933">
    <property type="term" value="F:proton-transporting ATP synthase activity, rotational mechanism"/>
    <property type="evidence" value="ECO:0007669"/>
    <property type="project" value="InterPro"/>
</dbReference>
<keyword evidence="6" id="KW-0066">ATP synthesis</keyword>
<keyword evidence="3" id="KW-0375">Hydrogen ion transport</keyword>
<keyword evidence="2" id="KW-0813">Transport</keyword>
<sequence length="129" mass="14519">MKLNPRQFARAYLESCEGQTVKQIEHITALFLKKLRIARGWKQIPAIIAHIQRYADEREGVTPLTIVTARALGEAANKKIADSLGFKKARITEQVQPELVGGFIARTVDTIFDGSLKTQLQHIKKHLES</sequence>
<organism evidence="7 8">
    <name type="scientific">Candidatus Magasanikbacteria bacterium GW2011_GWA2_45_39</name>
    <dbReference type="NCBI Taxonomy" id="1619041"/>
    <lineage>
        <taxon>Bacteria</taxon>
        <taxon>Candidatus Magasanikiibacteriota</taxon>
    </lineage>
</organism>
<dbReference type="AlphaFoldDB" id="A0A0G1MET6"/>
<comment type="subcellular location">
    <subcellularLocation>
        <location evidence="1">Membrane</location>
    </subcellularLocation>
</comment>
<evidence type="ECO:0000256" key="2">
    <source>
        <dbReference type="ARBA" id="ARBA00022448"/>
    </source>
</evidence>
<dbReference type="InterPro" id="IPR000711">
    <property type="entry name" value="ATPase_OSCP/dsu"/>
</dbReference>
<evidence type="ECO:0000256" key="1">
    <source>
        <dbReference type="ARBA" id="ARBA00004370"/>
    </source>
</evidence>
<keyword evidence="4" id="KW-0406">Ion transport</keyword>
<evidence type="ECO:0000313" key="7">
    <source>
        <dbReference type="EMBL" id="KKU06831.1"/>
    </source>
</evidence>
<dbReference type="EMBL" id="LCKX01000021">
    <property type="protein sequence ID" value="KKU06831.1"/>
    <property type="molecule type" value="Genomic_DNA"/>
</dbReference>
<comment type="caution">
    <text evidence="7">The sequence shown here is derived from an EMBL/GenBank/DDBJ whole genome shotgun (WGS) entry which is preliminary data.</text>
</comment>
<dbReference type="PRINTS" id="PR00125">
    <property type="entry name" value="ATPASEDELTA"/>
</dbReference>
<proteinExistence type="predicted"/>
<dbReference type="PANTHER" id="PTHR11910">
    <property type="entry name" value="ATP SYNTHASE DELTA CHAIN"/>
    <property type="match status" value="1"/>
</dbReference>
<evidence type="ECO:0000313" key="8">
    <source>
        <dbReference type="Proteomes" id="UP000033999"/>
    </source>
</evidence>
<evidence type="ECO:0000256" key="5">
    <source>
        <dbReference type="ARBA" id="ARBA00023136"/>
    </source>
</evidence>
<evidence type="ECO:0000256" key="3">
    <source>
        <dbReference type="ARBA" id="ARBA00022781"/>
    </source>
</evidence>
<accession>A0A0G1MET6</accession>
<dbReference type="Proteomes" id="UP000033999">
    <property type="component" value="Unassembled WGS sequence"/>
</dbReference>
<dbReference type="Pfam" id="PF00213">
    <property type="entry name" value="OSCP"/>
    <property type="match status" value="1"/>
</dbReference>
<dbReference type="GO" id="GO:0016020">
    <property type="term" value="C:membrane"/>
    <property type="evidence" value="ECO:0007669"/>
    <property type="project" value="UniProtKB-SubCell"/>
</dbReference>
<gene>
    <name evidence="7" type="ORF">UX10_C0021G0007</name>
</gene>
<keyword evidence="5" id="KW-0472">Membrane</keyword>
<reference evidence="7 8" key="1">
    <citation type="journal article" date="2015" name="Nature">
        <title>rRNA introns, odd ribosomes, and small enigmatic genomes across a large radiation of phyla.</title>
        <authorList>
            <person name="Brown C.T."/>
            <person name="Hug L.A."/>
            <person name="Thomas B.C."/>
            <person name="Sharon I."/>
            <person name="Castelle C.J."/>
            <person name="Singh A."/>
            <person name="Wilkins M.J."/>
            <person name="Williams K.H."/>
            <person name="Banfield J.F."/>
        </authorList>
    </citation>
    <scope>NUCLEOTIDE SEQUENCE [LARGE SCALE GENOMIC DNA]</scope>
</reference>
<name>A0A0G1MET6_9BACT</name>
<evidence type="ECO:0000256" key="6">
    <source>
        <dbReference type="ARBA" id="ARBA00023310"/>
    </source>
</evidence>
<evidence type="ECO:0000256" key="4">
    <source>
        <dbReference type="ARBA" id="ARBA00023065"/>
    </source>
</evidence>
<protein>
    <submittedName>
        <fullName evidence="7">ATP synthase subunit delta</fullName>
    </submittedName>
</protein>